<evidence type="ECO:0000313" key="3">
    <source>
        <dbReference type="Proteomes" id="UP001529510"/>
    </source>
</evidence>
<feature type="non-terminal residue" evidence="2">
    <location>
        <position position="1"/>
    </location>
</feature>
<accession>A0ABD0NT41</accession>
<dbReference type="PROSITE" id="PS51126">
    <property type="entry name" value="DILUTE"/>
    <property type="match status" value="1"/>
</dbReference>
<sequence length="81" mass="9148">DVLHTLTGAIVNAALTIQLFSQLFHFINMWLFNKLVTEADSGLCSHYWGAILRQQLSHIEAWAEKQGLELAADCHLSRIVQ</sequence>
<dbReference type="EMBL" id="JAMKFB020000020">
    <property type="protein sequence ID" value="KAL0165020.1"/>
    <property type="molecule type" value="Genomic_DNA"/>
</dbReference>
<reference evidence="2 3" key="1">
    <citation type="submission" date="2024-05" db="EMBL/GenBank/DDBJ databases">
        <title>Genome sequencing and assembly of Indian major carp, Cirrhinus mrigala (Hamilton, 1822).</title>
        <authorList>
            <person name="Mohindra V."/>
            <person name="Chowdhury L.M."/>
            <person name="Lal K."/>
            <person name="Jena J.K."/>
        </authorList>
    </citation>
    <scope>NUCLEOTIDE SEQUENCE [LARGE SCALE GENOMIC DNA]</scope>
    <source>
        <strain evidence="2">CM1030</strain>
        <tissue evidence="2">Blood</tissue>
    </source>
</reference>
<feature type="non-terminal residue" evidence="2">
    <location>
        <position position="81"/>
    </location>
</feature>
<evidence type="ECO:0000259" key="1">
    <source>
        <dbReference type="PROSITE" id="PS51126"/>
    </source>
</evidence>
<dbReference type="Proteomes" id="UP001529510">
    <property type="component" value="Unassembled WGS sequence"/>
</dbReference>
<dbReference type="SMART" id="SM01132">
    <property type="entry name" value="DIL"/>
    <property type="match status" value="1"/>
</dbReference>
<gene>
    <name evidence="2" type="ORF">M9458_040773</name>
</gene>
<dbReference type="PANTHER" id="PTHR10398">
    <property type="entry name" value="AFADIN"/>
    <property type="match status" value="1"/>
</dbReference>
<organism evidence="2 3">
    <name type="scientific">Cirrhinus mrigala</name>
    <name type="common">Mrigala</name>
    <dbReference type="NCBI Taxonomy" id="683832"/>
    <lineage>
        <taxon>Eukaryota</taxon>
        <taxon>Metazoa</taxon>
        <taxon>Chordata</taxon>
        <taxon>Craniata</taxon>
        <taxon>Vertebrata</taxon>
        <taxon>Euteleostomi</taxon>
        <taxon>Actinopterygii</taxon>
        <taxon>Neopterygii</taxon>
        <taxon>Teleostei</taxon>
        <taxon>Ostariophysi</taxon>
        <taxon>Cypriniformes</taxon>
        <taxon>Cyprinidae</taxon>
        <taxon>Labeoninae</taxon>
        <taxon>Labeonini</taxon>
        <taxon>Cirrhinus</taxon>
    </lineage>
</organism>
<protein>
    <recommendedName>
        <fullName evidence="1">Dilute domain-containing protein</fullName>
    </recommendedName>
</protein>
<dbReference type="Pfam" id="PF01843">
    <property type="entry name" value="DIL"/>
    <property type="match status" value="1"/>
</dbReference>
<dbReference type="AlphaFoldDB" id="A0ABD0NT41"/>
<dbReference type="InterPro" id="IPR028842">
    <property type="entry name" value="Afadin"/>
</dbReference>
<evidence type="ECO:0000313" key="2">
    <source>
        <dbReference type="EMBL" id="KAL0165020.1"/>
    </source>
</evidence>
<dbReference type="PANTHER" id="PTHR10398:SF2">
    <property type="entry name" value="AFADIN"/>
    <property type="match status" value="1"/>
</dbReference>
<proteinExistence type="predicted"/>
<feature type="domain" description="Dilute" evidence="1">
    <location>
        <begin position="1"/>
        <end position="81"/>
    </location>
</feature>
<comment type="caution">
    <text evidence="2">The sequence shown here is derived from an EMBL/GenBank/DDBJ whole genome shotgun (WGS) entry which is preliminary data.</text>
</comment>
<dbReference type="InterPro" id="IPR002710">
    <property type="entry name" value="Dilute_dom"/>
</dbReference>
<keyword evidence="3" id="KW-1185">Reference proteome</keyword>
<name>A0ABD0NT41_CIRMR</name>